<gene>
    <name evidence="3" type="ORF">F3J37_22940</name>
</gene>
<sequence>MKILNVEVNFWAALGLEKLLISAGYQFLSCSSLCDAKKILIDQSIEVMIIELKTEADDIESSYAFLRLLQALYPCIRVLVLTDINDAALLNFLAHEFHSVLFLTKKASLASIVQNINTLAEKRPHTSTRSRVPSLSLQEFHMLKWLARYSSQQDIALRVRLNNKTISHYKRSIYTKLNCENNVQFHHRLTQYGFNRTHVD</sequence>
<dbReference type="Gene3D" id="1.10.10.10">
    <property type="entry name" value="Winged helix-like DNA-binding domain superfamily/Winged helix DNA-binding domain"/>
    <property type="match status" value="1"/>
</dbReference>
<proteinExistence type="predicted"/>
<evidence type="ECO:0000256" key="1">
    <source>
        <dbReference type="ARBA" id="ARBA00023125"/>
    </source>
</evidence>
<evidence type="ECO:0000259" key="2">
    <source>
        <dbReference type="PROSITE" id="PS50043"/>
    </source>
</evidence>
<dbReference type="InterPro" id="IPR011006">
    <property type="entry name" value="CheY-like_superfamily"/>
</dbReference>
<dbReference type="InterPro" id="IPR000792">
    <property type="entry name" value="Tscrpt_reg_LuxR_C"/>
</dbReference>
<dbReference type="InterPro" id="IPR036388">
    <property type="entry name" value="WH-like_DNA-bd_sf"/>
</dbReference>
<dbReference type="Pfam" id="PF00196">
    <property type="entry name" value="GerE"/>
    <property type="match status" value="1"/>
</dbReference>
<reference evidence="3 4" key="1">
    <citation type="journal article" date="2019" name="bioRxiv">
        <title>Bacteria contribute to plant secondary compound degradation in a generalist herbivore system.</title>
        <authorList>
            <person name="Francoeur C.B."/>
            <person name="Khadempour L."/>
            <person name="Moreira-Soto R.D."/>
            <person name="Gotting K."/>
            <person name="Book A.J."/>
            <person name="Pinto-Tomas A.A."/>
            <person name="Keefover-Ring K."/>
            <person name="Currie C.R."/>
        </authorList>
    </citation>
    <scope>NUCLEOTIDE SEQUENCE [LARGE SCALE GENOMIC DNA]</scope>
    <source>
        <strain evidence="3">Al-1710</strain>
    </source>
</reference>
<dbReference type="SMART" id="SM00421">
    <property type="entry name" value="HTH_LUXR"/>
    <property type="match status" value="1"/>
</dbReference>
<evidence type="ECO:0000313" key="4">
    <source>
        <dbReference type="Proteomes" id="UP001515780"/>
    </source>
</evidence>
<evidence type="ECO:0000313" key="3">
    <source>
        <dbReference type="EMBL" id="NIG21530.1"/>
    </source>
</evidence>
<protein>
    <submittedName>
        <fullName evidence="3">Response regulator transcription factor</fullName>
    </submittedName>
</protein>
<dbReference type="RefSeq" id="WP_166936061.1">
    <property type="nucleotide sequence ID" value="NZ_VWXC01000022.1"/>
</dbReference>
<dbReference type="SUPFAM" id="SSF52172">
    <property type="entry name" value="CheY-like"/>
    <property type="match status" value="1"/>
</dbReference>
<keyword evidence="1" id="KW-0238">DNA-binding</keyword>
<name>A0ABX0RV96_9GAMM</name>
<organism evidence="3 4">
    <name type="scientific">Candidatus Pantoea communis</name>
    <dbReference type="NCBI Taxonomy" id="2608354"/>
    <lineage>
        <taxon>Bacteria</taxon>
        <taxon>Pseudomonadati</taxon>
        <taxon>Pseudomonadota</taxon>
        <taxon>Gammaproteobacteria</taxon>
        <taxon>Enterobacterales</taxon>
        <taxon>Erwiniaceae</taxon>
        <taxon>Pantoea</taxon>
    </lineage>
</organism>
<feature type="domain" description="HTH luxR-type" evidence="2">
    <location>
        <begin position="128"/>
        <end position="193"/>
    </location>
</feature>
<comment type="caution">
    <text evidence="3">The sequence shown here is derived from an EMBL/GenBank/DDBJ whole genome shotgun (WGS) entry which is preliminary data.</text>
</comment>
<dbReference type="EMBL" id="VWXC01000022">
    <property type="protein sequence ID" value="NIG21530.1"/>
    <property type="molecule type" value="Genomic_DNA"/>
</dbReference>
<dbReference type="Gene3D" id="3.40.50.2300">
    <property type="match status" value="1"/>
</dbReference>
<keyword evidence="4" id="KW-1185">Reference proteome</keyword>
<dbReference type="Proteomes" id="UP001515780">
    <property type="component" value="Unassembled WGS sequence"/>
</dbReference>
<dbReference type="SUPFAM" id="SSF46894">
    <property type="entry name" value="C-terminal effector domain of the bipartite response regulators"/>
    <property type="match status" value="1"/>
</dbReference>
<accession>A0ABX0RV96</accession>
<dbReference type="InterPro" id="IPR016032">
    <property type="entry name" value="Sig_transdc_resp-reg_C-effctor"/>
</dbReference>
<dbReference type="PROSITE" id="PS50043">
    <property type="entry name" value="HTH_LUXR_2"/>
    <property type="match status" value="1"/>
</dbReference>